<accession>A0A918USV7</accession>
<organism evidence="6 7">
    <name type="scientific">Asticcacaulis endophyticus</name>
    <dbReference type="NCBI Taxonomy" id="1395890"/>
    <lineage>
        <taxon>Bacteria</taxon>
        <taxon>Pseudomonadati</taxon>
        <taxon>Pseudomonadota</taxon>
        <taxon>Alphaproteobacteria</taxon>
        <taxon>Caulobacterales</taxon>
        <taxon>Caulobacteraceae</taxon>
        <taxon>Asticcacaulis</taxon>
    </lineage>
</organism>
<dbReference type="CDD" id="cd08417">
    <property type="entry name" value="PBP2_Nitroaromatics_like"/>
    <property type="match status" value="1"/>
</dbReference>
<proteinExistence type="inferred from homology"/>
<protein>
    <submittedName>
        <fullName evidence="6">LysR family transcriptional regulator</fullName>
    </submittedName>
</protein>
<sequence length="287" mass="31480">MTERHVTRAGDRIGLTQSGVSHALSRLRALLADPLFVRPPKGMMPTQAAIDMADDVHALLEHAQSLLTPRSHFDPATSERVFRLGLSDYAAFILLPALTRHLSRLGSDIGVSVVNANHTTGLPLLDADGAELIVGNFPPSPAHMNQIRLFQEDFVCAARQGHPELRVAGMSIDVYRQARHVQVSSKGEMHGYIDGDLKATGIVRNVKVTVGHFLMAPFMVVDSELIATEPLRLLTAFTKTHGLVLYEAPVAMPSFDVVMAWHKKNDADPGHQWLREQIQNLAITNSV</sequence>
<dbReference type="EMBL" id="BMZB01000002">
    <property type="protein sequence ID" value="GGZ32708.1"/>
    <property type="molecule type" value="Genomic_DNA"/>
</dbReference>
<dbReference type="Gene3D" id="3.40.190.10">
    <property type="entry name" value="Periplasmic binding protein-like II"/>
    <property type="match status" value="2"/>
</dbReference>
<dbReference type="SUPFAM" id="SSF53850">
    <property type="entry name" value="Periplasmic binding protein-like II"/>
    <property type="match status" value="1"/>
</dbReference>
<gene>
    <name evidence="6" type="ORF">GCM10011273_18630</name>
</gene>
<dbReference type="Pfam" id="PF00126">
    <property type="entry name" value="HTH_1"/>
    <property type="match status" value="1"/>
</dbReference>
<comment type="caution">
    <text evidence="6">The sequence shown here is derived from an EMBL/GenBank/DDBJ whole genome shotgun (WGS) entry which is preliminary data.</text>
</comment>
<dbReference type="InterPro" id="IPR050389">
    <property type="entry name" value="LysR-type_TF"/>
</dbReference>
<dbReference type="Proteomes" id="UP000662572">
    <property type="component" value="Unassembled WGS sequence"/>
</dbReference>
<dbReference type="PANTHER" id="PTHR30118:SF15">
    <property type="entry name" value="TRANSCRIPTIONAL REGULATORY PROTEIN"/>
    <property type="match status" value="1"/>
</dbReference>
<evidence type="ECO:0000256" key="4">
    <source>
        <dbReference type="ARBA" id="ARBA00023163"/>
    </source>
</evidence>
<dbReference type="AlphaFoldDB" id="A0A918USV7"/>
<dbReference type="GO" id="GO:0003700">
    <property type="term" value="F:DNA-binding transcription factor activity"/>
    <property type="evidence" value="ECO:0007669"/>
    <property type="project" value="InterPro"/>
</dbReference>
<evidence type="ECO:0000256" key="2">
    <source>
        <dbReference type="ARBA" id="ARBA00023015"/>
    </source>
</evidence>
<evidence type="ECO:0000313" key="7">
    <source>
        <dbReference type="Proteomes" id="UP000662572"/>
    </source>
</evidence>
<evidence type="ECO:0000256" key="3">
    <source>
        <dbReference type="ARBA" id="ARBA00023125"/>
    </source>
</evidence>
<dbReference type="GO" id="GO:0003677">
    <property type="term" value="F:DNA binding"/>
    <property type="evidence" value="ECO:0007669"/>
    <property type="project" value="UniProtKB-KW"/>
</dbReference>
<evidence type="ECO:0000313" key="6">
    <source>
        <dbReference type="EMBL" id="GGZ32708.1"/>
    </source>
</evidence>
<dbReference type="Gene3D" id="1.10.10.10">
    <property type="entry name" value="Winged helix-like DNA-binding domain superfamily/Winged helix DNA-binding domain"/>
    <property type="match status" value="1"/>
</dbReference>
<keyword evidence="7" id="KW-1185">Reference proteome</keyword>
<evidence type="ECO:0000259" key="5">
    <source>
        <dbReference type="PROSITE" id="PS50931"/>
    </source>
</evidence>
<name>A0A918USV7_9CAUL</name>
<dbReference type="InterPro" id="IPR036388">
    <property type="entry name" value="WH-like_DNA-bd_sf"/>
</dbReference>
<keyword evidence="3" id="KW-0238">DNA-binding</keyword>
<dbReference type="PANTHER" id="PTHR30118">
    <property type="entry name" value="HTH-TYPE TRANSCRIPTIONAL REGULATOR LEUO-RELATED"/>
    <property type="match status" value="1"/>
</dbReference>
<dbReference type="InterPro" id="IPR037402">
    <property type="entry name" value="YidZ_PBP2"/>
</dbReference>
<dbReference type="InterPro" id="IPR000847">
    <property type="entry name" value="LysR_HTH_N"/>
</dbReference>
<dbReference type="PROSITE" id="PS50931">
    <property type="entry name" value="HTH_LYSR"/>
    <property type="match status" value="1"/>
</dbReference>
<comment type="similarity">
    <text evidence="1">Belongs to the LysR transcriptional regulatory family.</text>
</comment>
<reference evidence="6" key="1">
    <citation type="journal article" date="2014" name="Int. J. Syst. Evol. Microbiol.">
        <title>Complete genome sequence of Corynebacterium casei LMG S-19264T (=DSM 44701T), isolated from a smear-ripened cheese.</title>
        <authorList>
            <consortium name="US DOE Joint Genome Institute (JGI-PGF)"/>
            <person name="Walter F."/>
            <person name="Albersmeier A."/>
            <person name="Kalinowski J."/>
            <person name="Ruckert C."/>
        </authorList>
    </citation>
    <scope>NUCLEOTIDE SEQUENCE</scope>
    <source>
        <strain evidence="6">KCTC 32296</strain>
    </source>
</reference>
<dbReference type="InterPro" id="IPR036390">
    <property type="entry name" value="WH_DNA-bd_sf"/>
</dbReference>
<dbReference type="InterPro" id="IPR005119">
    <property type="entry name" value="LysR_subst-bd"/>
</dbReference>
<keyword evidence="4" id="KW-0804">Transcription</keyword>
<keyword evidence="2" id="KW-0805">Transcription regulation</keyword>
<dbReference type="Pfam" id="PF03466">
    <property type="entry name" value="LysR_substrate"/>
    <property type="match status" value="1"/>
</dbReference>
<feature type="domain" description="HTH lysR-type" evidence="5">
    <location>
        <begin position="1"/>
        <end position="46"/>
    </location>
</feature>
<dbReference type="SUPFAM" id="SSF46785">
    <property type="entry name" value="Winged helix' DNA-binding domain"/>
    <property type="match status" value="1"/>
</dbReference>
<evidence type="ECO:0000256" key="1">
    <source>
        <dbReference type="ARBA" id="ARBA00009437"/>
    </source>
</evidence>
<reference evidence="6" key="2">
    <citation type="submission" date="2020-09" db="EMBL/GenBank/DDBJ databases">
        <authorList>
            <person name="Sun Q."/>
            <person name="Kim S."/>
        </authorList>
    </citation>
    <scope>NUCLEOTIDE SEQUENCE</scope>
    <source>
        <strain evidence="6">KCTC 32296</strain>
    </source>
</reference>